<dbReference type="Pfam" id="PF06808">
    <property type="entry name" value="DctM"/>
    <property type="match status" value="1"/>
</dbReference>
<gene>
    <name evidence="9" type="ORF">LQ50_15430</name>
</gene>
<dbReference type="AlphaFoldDB" id="A0A0B0IIG0"/>
<dbReference type="eggNOG" id="COG1593">
    <property type="taxonomic scope" value="Bacteria"/>
</dbReference>
<evidence type="ECO:0000256" key="5">
    <source>
        <dbReference type="ARBA" id="ARBA00022989"/>
    </source>
</evidence>
<dbReference type="GO" id="GO:0005886">
    <property type="term" value="C:plasma membrane"/>
    <property type="evidence" value="ECO:0007669"/>
    <property type="project" value="UniProtKB-SubCell"/>
</dbReference>
<dbReference type="InterPro" id="IPR010656">
    <property type="entry name" value="DctM"/>
</dbReference>
<comment type="subcellular location">
    <subcellularLocation>
        <location evidence="1">Cell inner membrane</location>
        <topology evidence="1">Multi-pass membrane protein</topology>
    </subcellularLocation>
</comment>
<dbReference type="InterPro" id="IPR004681">
    <property type="entry name" value="TRAP_DctM"/>
</dbReference>
<feature type="transmembrane region" description="Helical" evidence="7">
    <location>
        <begin position="45"/>
        <end position="70"/>
    </location>
</feature>
<evidence type="ECO:0000313" key="9">
    <source>
        <dbReference type="EMBL" id="KHF39446.1"/>
    </source>
</evidence>
<evidence type="ECO:0000256" key="2">
    <source>
        <dbReference type="ARBA" id="ARBA00022475"/>
    </source>
</evidence>
<dbReference type="PANTHER" id="PTHR33362">
    <property type="entry name" value="SIALIC ACID TRAP TRANSPORTER PERMEASE PROTEIN SIAT-RELATED"/>
    <property type="match status" value="1"/>
</dbReference>
<evidence type="ECO:0000313" key="10">
    <source>
        <dbReference type="Proteomes" id="UP000030832"/>
    </source>
</evidence>
<dbReference type="PANTHER" id="PTHR33362:SF5">
    <property type="entry name" value="C4-DICARBOXYLATE TRAP TRANSPORTER LARGE PERMEASE PROTEIN DCTM"/>
    <property type="match status" value="1"/>
</dbReference>
<evidence type="ECO:0000256" key="6">
    <source>
        <dbReference type="ARBA" id="ARBA00023136"/>
    </source>
</evidence>
<feature type="transmembrane region" description="Helical" evidence="7">
    <location>
        <begin position="213"/>
        <end position="231"/>
    </location>
</feature>
<feature type="transmembrane region" description="Helical" evidence="7">
    <location>
        <begin position="309"/>
        <end position="327"/>
    </location>
</feature>
<keyword evidence="10" id="KW-1185">Reference proteome</keyword>
<keyword evidence="2" id="KW-1003">Cell membrane</keyword>
<protein>
    <submittedName>
        <fullName evidence="9">C4-dicarboxylate ABC transporter permease</fullName>
    </submittedName>
</protein>
<feature type="transmembrane region" description="Helical" evidence="7">
    <location>
        <begin position="268"/>
        <end position="289"/>
    </location>
</feature>
<dbReference type="EMBL" id="JRJU01000019">
    <property type="protein sequence ID" value="KHF39446.1"/>
    <property type="molecule type" value="Genomic_DNA"/>
</dbReference>
<organism evidence="9 10">
    <name type="scientific">Halalkalibacter okhensis</name>
    <dbReference type="NCBI Taxonomy" id="333138"/>
    <lineage>
        <taxon>Bacteria</taxon>
        <taxon>Bacillati</taxon>
        <taxon>Bacillota</taxon>
        <taxon>Bacilli</taxon>
        <taxon>Bacillales</taxon>
        <taxon>Bacillaceae</taxon>
        <taxon>Halalkalibacter</taxon>
    </lineage>
</organism>
<keyword evidence="3" id="KW-0997">Cell inner membrane</keyword>
<keyword evidence="5 7" id="KW-1133">Transmembrane helix</keyword>
<proteinExistence type="predicted"/>
<feature type="transmembrane region" description="Helical" evidence="7">
    <location>
        <begin position="82"/>
        <end position="101"/>
    </location>
</feature>
<evidence type="ECO:0000256" key="3">
    <source>
        <dbReference type="ARBA" id="ARBA00022519"/>
    </source>
</evidence>
<evidence type="ECO:0000256" key="7">
    <source>
        <dbReference type="SAM" id="Phobius"/>
    </source>
</evidence>
<dbReference type="Proteomes" id="UP000030832">
    <property type="component" value="Unassembled WGS sequence"/>
</dbReference>
<dbReference type="RefSeq" id="WP_034630598.1">
    <property type="nucleotide sequence ID" value="NZ_JRJU01000019.1"/>
</dbReference>
<dbReference type="PIRSF" id="PIRSF006066">
    <property type="entry name" value="HI0050"/>
    <property type="match status" value="1"/>
</dbReference>
<feature type="transmembrane region" description="Helical" evidence="7">
    <location>
        <begin position="136"/>
        <end position="156"/>
    </location>
</feature>
<evidence type="ECO:0000256" key="4">
    <source>
        <dbReference type="ARBA" id="ARBA00022692"/>
    </source>
</evidence>
<feature type="transmembrane region" description="Helical" evidence="7">
    <location>
        <begin position="107"/>
        <end position="124"/>
    </location>
</feature>
<feature type="domain" description="TRAP C4-dicarboxylate transport system permease DctM subunit" evidence="8">
    <location>
        <begin position="6"/>
        <end position="413"/>
    </location>
</feature>
<feature type="transmembrane region" description="Helical" evidence="7">
    <location>
        <begin position="237"/>
        <end position="256"/>
    </location>
</feature>
<dbReference type="STRING" id="333138.LQ50_15430"/>
<feature type="transmembrane region" description="Helical" evidence="7">
    <location>
        <begin position="393"/>
        <end position="417"/>
    </location>
</feature>
<sequence length="424" mass="45172">MLLIILLFILLLLSTTPIAVAIGLTSIVGMSQSNIGLDSVARTMFSGIDSFSLMAIPFFIFAGDLMLAGGTSKRLIDFAKKLVGWTTGGLPIAGVLSSMFFAALSGSSPATVAAIGGVMIPSLNDAKYSPKFSVGLMCAAGSLGIIIPPSITLLVYGVIAEVSISELFIAGVIPGLLIGFVLILVSYIIAKKQGHKPEKRASFREIWHSGKKAIWGIIMPLIVLGGIYAGMFTPTEAAAVAIVYGLLIGFFVYKELTIKVLFQVTKRSIVIASMVMLVISTAKVFSYYLTYEQIPTKLATQVLAFASDPITILLLITVILLIIGMFMDPSAAVLIMAPLFLPVVMEIGISPIHFGIIMVVNLAIGMLTPPLGLNLYVASGISKMPLTDVTRGAMPFVLVLIVTLLVITFVPQLSMYLPDLIYSR</sequence>
<feature type="transmembrane region" description="Helical" evidence="7">
    <location>
        <begin position="168"/>
        <end position="190"/>
    </location>
</feature>
<evidence type="ECO:0000256" key="1">
    <source>
        <dbReference type="ARBA" id="ARBA00004429"/>
    </source>
</evidence>
<evidence type="ECO:0000259" key="8">
    <source>
        <dbReference type="Pfam" id="PF06808"/>
    </source>
</evidence>
<keyword evidence="6 7" id="KW-0472">Membrane</keyword>
<comment type="caution">
    <text evidence="9">The sequence shown here is derived from an EMBL/GenBank/DDBJ whole genome shotgun (WGS) entry which is preliminary data.</text>
</comment>
<name>A0A0B0IIG0_9BACI</name>
<dbReference type="NCBIfam" id="TIGR00786">
    <property type="entry name" value="dctM"/>
    <property type="match status" value="1"/>
</dbReference>
<reference evidence="9 10" key="1">
    <citation type="submission" date="2014-09" db="EMBL/GenBank/DDBJ databases">
        <title>Genome sequencing and annotation of Bacillus Okhensis strain Kh10-101T.</title>
        <authorList>
            <person name="Prakash J.S."/>
        </authorList>
    </citation>
    <scope>NUCLEOTIDE SEQUENCE [LARGE SCALE GENOMIC DNA]</scope>
    <source>
        <strain evidence="10">Kh10-101T</strain>
    </source>
</reference>
<keyword evidence="4 7" id="KW-0812">Transmembrane</keyword>
<accession>A0A0B0IIG0</accession>
<dbReference type="GO" id="GO:0022857">
    <property type="term" value="F:transmembrane transporter activity"/>
    <property type="evidence" value="ECO:0007669"/>
    <property type="project" value="TreeGrafter"/>
</dbReference>